<dbReference type="KEGG" id="sgn:SGRA_0093"/>
<dbReference type="HOGENOM" id="CLU_3257661_0_0_10"/>
<dbReference type="EMBL" id="CP002831">
    <property type="protein sequence ID" value="AFC22838.1"/>
    <property type="molecule type" value="Genomic_DNA"/>
</dbReference>
<dbReference type="Proteomes" id="UP000007519">
    <property type="component" value="Chromosome"/>
</dbReference>
<proteinExistence type="predicted"/>
<dbReference type="AlphaFoldDB" id="H6L4F9"/>
<gene>
    <name evidence="1" type="ordered locus">SGRA_0093</name>
</gene>
<organism evidence="1 2">
    <name type="scientific">Saprospira grandis (strain Lewin)</name>
    <dbReference type="NCBI Taxonomy" id="984262"/>
    <lineage>
        <taxon>Bacteria</taxon>
        <taxon>Pseudomonadati</taxon>
        <taxon>Bacteroidota</taxon>
        <taxon>Saprospiria</taxon>
        <taxon>Saprospirales</taxon>
        <taxon>Saprospiraceae</taxon>
        <taxon>Saprospira</taxon>
    </lineage>
</organism>
<name>H6L4F9_SAPGL</name>
<sequence length="42" mass="5126">MDHFFSSQWAEGSYLSISWKNNRAMQLFWTIFFLANRLRDPI</sequence>
<evidence type="ECO:0000313" key="2">
    <source>
        <dbReference type="Proteomes" id="UP000007519"/>
    </source>
</evidence>
<accession>H6L4F9</accession>
<keyword evidence="2" id="KW-1185">Reference proteome</keyword>
<reference evidence="1 2" key="1">
    <citation type="journal article" date="2012" name="Stand. Genomic Sci.">
        <title>Complete genome sequencing and analysis of Saprospira grandis str. Lewin, a predatory marine bacterium.</title>
        <authorList>
            <person name="Saw J.H."/>
            <person name="Yuryev A."/>
            <person name="Kanbe M."/>
            <person name="Hou S."/>
            <person name="Young A.G."/>
            <person name="Aizawa S."/>
            <person name="Alam M."/>
        </authorList>
    </citation>
    <scope>NUCLEOTIDE SEQUENCE [LARGE SCALE GENOMIC DNA]</scope>
    <source>
        <strain evidence="1 2">Lewin</strain>
    </source>
</reference>
<protein>
    <submittedName>
        <fullName evidence="1">Uncharacterized protein</fullName>
    </submittedName>
</protein>
<evidence type="ECO:0000313" key="1">
    <source>
        <dbReference type="EMBL" id="AFC22838.1"/>
    </source>
</evidence>